<gene>
    <name evidence="2" type="ORF">SAMN05444377_102181</name>
</gene>
<keyword evidence="3" id="KW-1185">Reference proteome</keyword>
<feature type="signal peptide" evidence="1">
    <location>
        <begin position="1"/>
        <end position="18"/>
    </location>
</feature>
<dbReference type="SUPFAM" id="SSF74653">
    <property type="entry name" value="TolA/TonB C-terminal domain"/>
    <property type="match status" value="1"/>
</dbReference>
<dbReference type="Proteomes" id="UP000184147">
    <property type="component" value="Unassembled WGS sequence"/>
</dbReference>
<evidence type="ECO:0000256" key="1">
    <source>
        <dbReference type="SAM" id="SignalP"/>
    </source>
</evidence>
<dbReference type="AlphaFoldDB" id="A0A1M4XU20"/>
<keyword evidence="1" id="KW-0732">Signal</keyword>
<sequence>MKFYLSLLLLFSSFFLTRGQTTKIIYQDSIGYPATPETFFTKRVIEFNEKITVEKKFNAKNYLIQTTEFSDFTKKIKSGWQKTYYENGQVKSQVMYQNNLKTKRYTSYYQNGQVKEEGDFVYDKKNKKIDYLILNYYGENGEKLIANGNGSATMDSENGTETGRFSDGKKEGTWEGMDTRIRRSFVEEYQAGEFVSGYTIDSLNQKIDYKKPIINLNTKNNRGIDDFYNYIIKNLSDLKYNINFYVLLQFNVTSQGKVTHVIVDNSIFPEIENKIVQLIYNYKDFIPMIVKGIPIEATFHIPVQAFSEEE</sequence>
<feature type="chain" id="PRO_5012070072" description="MORN repeat variant" evidence="1">
    <location>
        <begin position="19"/>
        <end position="310"/>
    </location>
</feature>
<dbReference type="STRING" id="1124188.SAMN05444377_102181"/>
<dbReference type="Gene3D" id="3.90.930.1">
    <property type="match status" value="1"/>
</dbReference>
<dbReference type="RefSeq" id="WP_143161698.1">
    <property type="nucleotide sequence ID" value="NZ_FQVQ01000002.1"/>
</dbReference>
<evidence type="ECO:0000313" key="3">
    <source>
        <dbReference type="Proteomes" id="UP000184147"/>
    </source>
</evidence>
<proteinExistence type="predicted"/>
<evidence type="ECO:0008006" key="4">
    <source>
        <dbReference type="Google" id="ProtNLM"/>
    </source>
</evidence>
<evidence type="ECO:0000313" key="2">
    <source>
        <dbReference type="EMBL" id="SHE96999.1"/>
    </source>
</evidence>
<dbReference type="OrthoDB" id="649093at2"/>
<organism evidence="2 3">
    <name type="scientific">Flavobacterium fontis</name>
    <dbReference type="NCBI Taxonomy" id="1124188"/>
    <lineage>
        <taxon>Bacteria</taxon>
        <taxon>Pseudomonadati</taxon>
        <taxon>Bacteroidota</taxon>
        <taxon>Flavobacteriia</taxon>
        <taxon>Flavobacteriales</taxon>
        <taxon>Flavobacteriaceae</taxon>
        <taxon>Flavobacterium</taxon>
    </lineage>
</organism>
<reference evidence="2 3" key="1">
    <citation type="submission" date="2016-11" db="EMBL/GenBank/DDBJ databases">
        <authorList>
            <person name="Jaros S."/>
            <person name="Januszkiewicz K."/>
            <person name="Wedrychowicz H."/>
        </authorList>
    </citation>
    <scope>NUCLEOTIDE SEQUENCE [LARGE SCALE GENOMIC DNA]</scope>
    <source>
        <strain evidence="2 3">DSM 25660</strain>
    </source>
</reference>
<accession>A0A1M4XU20</accession>
<dbReference type="EMBL" id="FQVQ01000002">
    <property type="protein sequence ID" value="SHE96999.1"/>
    <property type="molecule type" value="Genomic_DNA"/>
</dbReference>
<protein>
    <recommendedName>
        <fullName evidence="4">MORN repeat variant</fullName>
    </recommendedName>
</protein>
<name>A0A1M4XU20_9FLAO</name>
<dbReference type="SUPFAM" id="SSF82185">
    <property type="entry name" value="Histone H3 K4-specific methyltransferase SET7/9 N-terminal domain"/>
    <property type="match status" value="1"/>
</dbReference>